<feature type="transmembrane region" description="Helical" evidence="6">
    <location>
        <begin position="69"/>
        <end position="93"/>
    </location>
</feature>
<gene>
    <name evidence="8" type="ORF">AWC30_05750</name>
</gene>
<comment type="caution">
    <text evidence="8">The sequence shown here is derived from an EMBL/GenBank/DDBJ whole genome shotgun (WGS) entry which is preliminary data.</text>
</comment>
<organism evidence="8 9">
    <name type="scientific">Mycolicibacillus trivialis</name>
    <dbReference type="NCBI Taxonomy" id="1798"/>
    <lineage>
        <taxon>Bacteria</taxon>
        <taxon>Bacillati</taxon>
        <taxon>Actinomycetota</taxon>
        <taxon>Actinomycetes</taxon>
        <taxon>Mycobacteriales</taxon>
        <taxon>Mycobacteriaceae</taxon>
        <taxon>Mycolicibacillus</taxon>
    </lineage>
</organism>
<evidence type="ECO:0000256" key="2">
    <source>
        <dbReference type="ARBA" id="ARBA00022692"/>
    </source>
</evidence>
<dbReference type="EMBL" id="LQPZ01000014">
    <property type="protein sequence ID" value="ORX06780.1"/>
    <property type="molecule type" value="Genomic_DNA"/>
</dbReference>
<evidence type="ECO:0000256" key="3">
    <source>
        <dbReference type="ARBA" id="ARBA00022989"/>
    </source>
</evidence>
<dbReference type="GO" id="GO:0005886">
    <property type="term" value="C:plasma membrane"/>
    <property type="evidence" value="ECO:0007669"/>
    <property type="project" value="InterPro"/>
</dbReference>
<feature type="domain" description="Lipopolysaccharide assembly protein A" evidence="7">
    <location>
        <begin position="51"/>
        <end position="104"/>
    </location>
</feature>
<evidence type="ECO:0000256" key="5">
    <source>
        <dbReference type="SAM" id="MobiDB-lite"/>
    </source>
</evidence>
<keyword evidence="1" id="KW-1003">Cell membrane</keyword>
<dbReference type="STRING" id="1798.AWC30_05750"/>
<keyword evidence="2 6" id="KW-0812">Transmembrane</keyword>
<dbReference type="Proteomes" id="UP000193090">
    <property type="component" value="Unassembled WGS sequence"/>
</dbReference>
<protein>
    <recommendedName>
        <fullName evidence="7">Lipopolysaccharide assembly protein A domain-containing protein</fullName>
    </recommendedName>
</protein>
<dbReference type="OrthoDB" id="4427099at2"/>
<proteinExistence type="predicted"/>
<keyword evidence="3 6" id="KW-1133">Transmembrane helix</keyword>
<accession>A0A1X2EMM6</accession>
<feature type="transmembrane region" description="Helical" evidence="6">
    <location>
        <begin position="30"/>
        <end position="49"/>
    </location>
</feature>
<dbReference type="RefSeq" id="WP_085109193.1">
    <property type="nucleotide sequence ID" value="NZ_JACKSN010000170.1"/>
</dbReference>
<dbReference type="AlphaFoldDB" id="A0A1X2EMM6"/>
<evidence type="ECO:0000313" key="9">
    <source>
        <dbReference type="Proteomes" id="UP000193090"/>
    </source>
</evidence>
<evidence type="ECO:0000259" key="7">
    <source>
        <dbReference type="Pfam" id="PF06305"/>
    </source>
</evidence>
<name>A0A1X2EMM6_9MYCO</name>
<sequence>MSHQSPAPSNRPQPKPSAPPQQPKITRAGALWVSLIIGFLTLIVLLIFIAQNTGSVPFTFLGWHWNMALGVAILVAAVIGGLLTAMVGTVRIYQLRREAKKLTARR</sequence>
<feature type="region of interest" description="Disordered" evidence="5">
    <location>
        <begin position="1"/>
        <end position="23"/>
    </location>
</feature>
<evidence type="ECO:0000313" key="8">
    <source>
        <dbReference type="EMBL" id="ORX06780.1"/>
    </source>
</evidence>
<keyword evidence="4 6" id="KW-0472">Membrane</keyword>
<reference evidence="8 9" key="1">
    <citation type="submission" date="2016-01" db="EMBL/GenBank/DDBJ databases">
        <title>The new phylogeny of the genus Mycobacterium.</title>
        <authorList>
            <person name="Tarcisio F."/>
            <person name="Conor M."/>
            <person name="Antonella G."/>
            <person name="Elisabetta G."/>
            <person name="Giulia F.S."/>
            <person name="Sara T."/>
            <person name="Anna F."/>
            <person name="Clotilde B."/>
            <person name="Roberto B."/>
            <person name="Veronica D.S."/>
            <person name="Fabio R."/>
            <person name="Monica P."/>
            <person name="Olivier J."/>
            <person name="Enrico T."/>
            <person name="Nicola S."/>
        </authorList>
    </citation>
    <scope>NUCLEOTIDE SEQUENCE [LARGE SCALE GENOMIC DNA]</scope>
    <source>
        <strain evidence="8 9">DSM 44153</strain>
    </source>
</reference>
<evidence type="ECO:0000256" key="6">
    <source>
        <dbReference type="SAM" id="Phobius"/>
    </source>
</evidence>
<dbReference type="Pfam" id="PF06305">
    <property type="entry name" value="LapA_dom"/>
    <property type="match status" value="1"/>
</dbReference>
<evidence type="ECO:0000256" key="4">
    <source>
        <dbReference type="ARBA" id="ARBA00023136"/>
    </source>
</evidence>
<dbReference type="InterPro" id="IPR010445">
    <property type="entry name" value="LapA_dom"/>
</dbReference>
<keyword evidence="9" id="KW-1185">Reference proteome</keyword>
<evidence type="ECO:0000256" key="1">
    <source>
        <dbReference type="ARBA" id="ARBA00022475"/>
    </source>
</evidence>
<feature type="compositionally biased region" description="Pro residues" evidence="5">
    <location>
        <begin position="9"/>
        <end position="22"/>
    </location>
</feature>